<keyword evidence="3" id="KW-1185">Reference proteome</keyword>
<dbReference type="EMBL" id="JAOQJF010000004">
    <property type="protein sequence ID" value="MCU6798854.1"/>
    <property type="molecule type" value="Genomic_DNA"/>
</dbReference>
<reference evidence="2 3" key="1">
    <citation type="journal article" date="2021" name="ISME Commun">
        <title>Automated analysis of genomic sequences facilitates high-throughput and comprehensive description of bacteria.</title>
        <authorList>
            <person name="Hitch T.C.A."/>
        </authorList>
    </citation>
    <scope>NUCLEOTIDE SEQUENCE [LARGE SCALE GENOMIC DNA]</scope>
    <source>
        <strain evidence="3">f_CCE</strain>
    </source>
</reference>
<dbReference type="Proteomes" id="UP001652395">
    <property type="component" value="Unassembled WGS sequence"/>
</dbReference>
<comment type="caution">
    <text evidence="2">The sequence shown here is derived from an EMBL/GenBank/DDBJ whole genome shotgun (WGS) entry which is preliminary data.</text>
</comment>
<keyword evidence="1" id="KW-1133">Transmembrane helix</keyword>
<feature type="transmembrane region" description="Helical" evidence="1">
    <location>
        <begin position="39"/>
        <end position="60"/>
    </location>
</feature>
<feature type="transmembrane region" description="Helical" evidence="1">
    <location>
        <begin position="99"/>
        <end position="123"/>
    </location>
</feature>
<sequence>METLYLALWKVMSFCLVIGIALFLIGVLKFFIFGDPCPFGIIGALLVLGAVICLDLIVVMQRIMKAGNPPKAVTALYIMLGCAVISYILLWVGGALIEYGLGFLVGVGAIGLVISYLIGFAAVDISKESMIPPDAAKLKYEAAECNACSYNPWEPEIPSGNCSFTDHGGAFESQKDSHI</sequence>
<feature type="transmembrane region" description="Helical" evidence="1">
    <location>
        <begin position="72"/>
        <end position="93"/>
    </location>
</feature>
<evidence type="ECO:0000313" key="3">
    <source>
        <dbReference type="Proteomes" id="UP001652395"/>
    </source>
</evidence>
<evidence type="ECO:0000256" key="1">
    <source>
        <dbReference type="SAM" id="Phobius"/>
    </source>
</evidence>
<protein>
    <submittedName>
        <fullName evidence="2">Uncharacterized protein</fullName>
    </submittedName>
</protein>
<gene>
    <name evidence="2" type="ORF">OCV69_02710</name>
</gene>
<feature type="transmembrane region" description="Helical" evidence="1">
    <location>
        <begin position="12"/>
        <end position="33"/>
    </location>
</feature>
<accession>A0ABT2UW26</accession>
<keyword evidence="1" id="KW-0812">Transmembrane</keyword>
<organism evidence="2 3">
    <name type="scientific">Alitiscatomonas aceti</name>
    <dbReference type="NCBI Taxonomy" id="2981724"/>
    <lineage>
        <taxon>Bacteria</taxon>
        <taxon>Bacillati</taxon>
        <taxon>Bacillota</taxon>
        <taxon>Clostridia</taxon>
        <taxon>Lachnospirales</taxon>
        <taxon>Lachnospiraceae</taxon>
        <taxon>Alitiscatomonas</taxon>
    </lineage>
</organism>
<evidence type="ECO:0000313" key="2">
    <source>
        <dbReference type="EMBL" id="MCU6798854.1"/>
    </source>
</evidence>
<name>A0ABT2UW26_9FIRM</name>
<keyword evidence="1" id="KW-0472">Membrane</keyword>
<dbReference type="RefSeq" id="WP_158357615.1">
    <property type="nucleotide sequence ID" value="NZ_JAOQJF010000004.1"/>
</dbReference>
<proteinExistence type="predicted"/>